<protein>
    <submittedName>
        <fullName evidence="1">Uncharacterized protein</fullName>
    </submittedName>
</protein>
<name>A0A7W3QLD9_ACTNM</name>
<dbReference type="EMBL" id="JACJIA010000003">
    <property type="protein sequence ID" value="MBA8951415.1"/>
    <property type="molecule type" value="Genomic_DNA"/>
</dbReference>
<reference evidence="1 2" key="1">
    <citation type="submission" date="2020-08" db="EMBL/GenBank/DDBJ databases">
        <title>Genomic Encyclopedia of Type Strains, Phase IV (KMG-IV): sequencing the most valuable type-strain genomes for metagenomic binning, comparative biology and taxonomic classification.</title>
        <authorList>
            <person name="Goeker M."/>
        </authorList>
    </citation>
    <scope>NUCLEOTIDE SEQUENCE [LARGE SCALE GENOMIC DNA]</scope>
    <source>
        <strain evidence="1 2">DSM 44197</strain>
    </source>
</reference>
<organism evidence="1 2">
    <name type="scientific">Actinomadura namibiensis</name>
    <dbReference type="NCBI Taxonomy" id="182080"/>
    <lineage>
        <taxon>Bacteria</taxon>
        <taxon>Bacillati</taxon>
        <taxon>Actinomycetota</taxon>
        <taxon>Actinomycetes</taxon>
        <taxon>Streptosporangiales</taxon>
        <taxon>Thermomonosporaceae</taxon>
        <taxon>Actinomadura</taxon>
    </lineage>
</organism>
<evidence type="ECO:0000313" key="1">
    <source>
        <dbReference type="EMBL" id="MBA8951415.1"/>
    </source>
</evidence>
<accession>A0A7W3QLD9</accession>
<evidence type="ECO:0000313" key="2">
    <source>
        <dbReference type="Proteomes" id="UP000572680"/>
    </source>
</evidence>
<proteinExistence type="predicted"/>
<sequence length="633" mass="65394">MLGAPARVGRSGTWLVLRGGVRRRARRTLLGGRGGTRSLFRRGVRRCGGCALLGVFALLARGGARRGRFAGGARSALRRGVCGRARLFGRARLAFRGGTRPFAWGGGIRGRGLLGGRGGARCFSRRGVRRCGGRALFGAFARSGTRYACLLGRARPLFLRGVRGCAVVSRRRGTRCVSLPRGVRPFVRWGVCGRGGRARLGVSARSGRGGTRRGRLAGGLRPFFLRSLRGCGRGGTRFARLPGGARLVVRSCGVCGHVLLGVPMRSSGSGTRRGRLLGRARPVLRGGVRGRAAPPQERGGRGVGCAVSLRGRGSRCGRLLGGVRLAARSGGFRGRVVLACGCVLLGVLLCGDRGGARVIRGEVIRSGNVRGRAGVAFSGRRGLGRSGMGLRGSLAGRRGGRVLLGVLAGDGVLVMGGGRVRLVLLGGVCGCVAPFVGRALCLSVTFRCAVLGGGVLTRGLRVVARGGGVLRLAGGGLGRLRRPCGLGGRVVRVGGSGVLVQGGGLGLGRPHGFGGRVPLLALVRFRGPPPGGRLTIHGLDVPRGGGVHLLGRLFRFGGARTFRRGVVGRLLGGARRQRPREPGVVRPRGGPGRARTTVARLARASRLVVGALVVMHGAISSARSRHDGAACTP</sequence>
<keyword evidence="2" id="KW-1185">Reference proteome</keyword>
<dbReference type="AlphaFoldDB" id="A0A7W3QLD9"/>
<dbReference type="Proteomes" id="UP000572680">
    <property type="component" value="Unassembled WGS sequence"/>
</dbReference>
<gene>
    <name evidence="1" type="ORF">HNR61_003046</name>
</gene>
<comment type="caution">
    <text evidence="1">The sequence shown here is derived from an EMBL/GenBank/DDBJ whole genome shotgun (WGS) entry which is preliminary data.</text>
</comment>